<dbReference type="RefSeq" id="WP_177165482.1">
    <property type="nucleotide sequence ID" value="NZ_BJUX01000036.1"/>
</dbReference>
<dbReference type="InterPro" id="IPR010057">
    <property type="entry name" value="Transcription_activator_Rgg_C"/>
</dbReference>
<evidence type="ECO:0000313" key="4">
    <source>
        <dbReference type="Proteomes" id="UP000198548"/>
    </source>
</evidence>
<feature type="domain" description="HTH cro/C1-type" evidence="1">
    <location>
        <begin position="7"/>
        <end position="60"/>
    </location>
</feature>
<dbReference type="NCBIfam" id="TIGR01716">
    <property type="entry name" value="RGG_Cterm"/>
    <property type="match status" value="1"/>
</dbReference>
<name>A0A1H7TUK3_9LACT</name>
<gene>
    <name evidence="2" type="ORF">APU01nite_22000</name>
    <name evidence="3" type="ORF">SAMN04488100_11419</name>
</gene>
<keyword evidence="5" id="KW-1185">Reference proteome</keyword>
<dbReference type="Pfam" id="PF01381">
    <property type="entry name" value="HTH_3"/>
    <property type="match status" value="1"/>
</dbReference>
<dbReference type="Pfam" id="PF21259">
    <property type="entry name" value="Rgg_C"/>
    <property type="match status" value="1"/>
</dbReference>
<dbReference type="EMBL" id="BJUX01000036">
    <property type="protein sequence ID" value="GEK90161.1"/>
    <property type="molecule type" value="Genomic_DNA"/>
</dbReference>
<sequence length="290" mass="34663">MDTGALIKSLRKERQLTQEELAGTITTRTTLSSIENRNQTLSFDLLVKLLDRLNVRMEEFLFLLEEGKSSKKQAMYLEVYTDYYSKGTLSEEVESRILVEYEKTHDFYYLALHTQMLGIERRNKGNLSPEREKQLNNNVHKIKDHLNKVTHWNHMELALFMNCLFLFDTEYIQMAYKRTVKKLVFRKKLRLYQDDIVLFLLNCIDLFLERDEDELVGYFLQELDQHLVRKNQLYEKTLTHFYQVILDIRQGKPQEIERIIKILNYLEFIGETKQVEDLKKDVEKYAGVVL</sequence>
<evidence type="ECO:0000313" key="5">
    <source>
        <dbReference type="Proteomes" id="UP000321425"/>
    </source>
</evidence>
<evidence type="ECO:0000313" key="3">
    <source>
        <dbReference type="EMBL" id="SEL88199.1"/>
    </source>
</evidence>
<dbReference type="EMBL" id="FOBL01000014">
    <property type="protein sequence ID" value="SEL88199.1"/>
    <property type="molecule type" value="Genomic_DNA"/>
</dbReference>
<dbReference type="Gene3D" id="1.10.260.40">
    <property type="entry name" value="lambda repressor-like DNA-binding domains"/>
    <property type="match status" value="1"/>
</dbReference>
<dbReference type="InterPro" id="IPR010982">
    <property type="entry name" value="Lambda_DNA-bd_dom_sf"/>
</dbReference>
<dbReference type="PROSITE" id="PS50943">
    <property type="entry name" value="HTH_CROC1"/>
    <property type="match status" value="1"/>
</dbReference>
<dbReference type="STRING" id="426703.SAMN04488100_11419"/>
<reference evidence="2 5" key="2">
    <citation type="submission" date="2019-07" db="EMBL/GenBank/DDBJ databases">
        <title>Whole genome shotgun sequence of Alkalibacterium putridalgicola NBRC 103243.</title>
        <authorList>
            <person name="Hosoyama A."/>
            <person name="Uohara A."/>
            <person name="Ohji S."/>
            <person name="Ichikawa N."/>
        </authorList>
    </citation>
    <scope>NUCLEOTIDE SEQUENCE [LARGE SCALE GENOMIC DNA]</scope>
    <source>
        <strain evidence="2 5">NBRC 103243</strain>
    </source>
</reference>
<dbReference type="SMART" id="SM00530">
    <property type="entry name" value="HTH_XRE"/>
    <property type="match status" value="1"/>
</dbReference>
<dbReference type="InterPro" id="IPR001387">
    <property type="entry name" value="Cro/C1-type_HTH"/>
</dbReference>
<accession>A0A1H7TUK3</accession>
<dbReference type="AlphaFoldDB" id="A0A1H7TUK3"/>
<proteinExistence type="predicted"/>
<dbReference type="InterPro" id="IPR053163">
    <property type="entry name" value="HTH-type_regulator_Rgg"/>
</dbReference>
<dbReference type="Proteomes" id="UP000321425">
    <property type="component" value="Unassembled WGS sequence"/>
</dbReference>
<protein>
    <submittedName>
        <fullName evidence="3">Transcriptional activator, Rgg/GadR/MutR family, C-terminal domain-containing protein</fullName>
    </submittedName>
</protein>
<dbReference type="Gene3D" id="1.25.40.400">
    <property type="match status" value="1"/>
</dbReference>
<reference evidence="3 4" key="1">
    <citation type="submission" date="2016-10" db="EMBL/GenBank/DDBJ databases">
        <authorList>
            <person name="de Groot N.N."/>
        </authorList>
    </citation>
    <scope>NUCLEOTIDE SEQUENCE [LARGE SCALE GENOMIC DNA]</scope>
    <source>
        <strain evidence="3 4">DSM 19182</strain>
    </source>
</reference>
<dbReference type="Proteomes" id="UP000198548">
    <property type="component" value="Unassembled WGS sequence"/>
</dbReference>
<dbReference type="CDD" id="cd00093">
    <property type="entry name" value="HTH_XRE"/>
    <property type="match status" value="1"/>
</dbReference>
<dbReference type="PANTHER" id="PTHR37038">
    <property type="entry name" value="TRANSCRIPTIONAL REGULATOR-RELATED"/>
    <property type="match status" value="1"/>
</dbReference>
<dbReference type="GO" id="GO:0003677">
    <property type="term" value="F:DNA binding"/>
    <property type="evidence" value="ECO:0007669"/>
    <property type="project" value="InterPro"/>
</dbReference>
<dbReference type="SUPFAM" id="SSF47413">
    <property type="entry name" value="lambda repressor-like DNA-binding domains"/>
    <property type="match status" value="1"/>
</dbReference>
<evidence type="ECO:0000259" key="1">
    <source>
        <dbReference type="PROSITE" id="PS50943"/>
    </source>
</evidence>
<organism evidence="3 4">
    <name type="scientific">Alkalibacterium putridalgicola</name>
    <dbReference type="NCBI Taxonomy" id="426703"/>
    <lineage>
        <taxon>Bacteria</taxon>
        <taxon>Bacillati</taxon>
        <taxon>Bacillota</taxon>
        <taxon>Bacilli</taxon>
        <taxon>Lactobacillales</taxon>
        <taxon>Carnobacteriaceae</taxon>
        <taxon>Alkalibacterium</taxon>
    </lineage>
</organism>
<evidence type="ECO:0000313" key="2">
    <source>
        <dbReference type="EMBL" id="GEK90161.1"/>
    </source>
</evidence>